<evidence type="ECO:0000313" key="3">
    <source>
        <dbReference type="Proteomes" id="UP000266975"/>
    </source>
</evidence>
<accession>A0A3M8K692</accession>
<keyword evidence="1" id="KW-1133">Transmembrane helix</keyword>
<dbReference type="InterPro" id="IPR025339">
    <property type="entry name" value="DUF4245"/>
</dbReference>
<reference evidence="2 3" key="1">
    <citation type="submission" date="2018-02" db="EMBL/GenBank/DDBJ databases">
        <title>Corynebacterium alimpuense sp. nov., a marine obligate actinomycete isolated from sediments of Valparaiso bay, Chile.</title>
        <authorList>
            <person name="Claverias F."/>
            <person name="Gonzales-Siles L."/>
            <person name="Salva-Serra F."/>
            <person name="Inganaes E."/>
            <person name="Molin K."/>
            <person name="Cumsille A."/>
            <person name="Undabarrena A."/>
            <person name="Couve E."/>
            <person name="Moore E.R.B."/>
            <person name="Gomila M."/>
            <person name="Camara B."/>
        </authorList>
    </citation>
    <scope>NUCLEOTIDE SEQUENCE [LARGE SCALE GENOMIC DNA]</scope>
    <source>
        <strain evidence="2 3">CCUG 69366</strain>
    </source>
</reference>
<organism evidence="2 3">
    <name type="scientific">Corynebacterium alimapuense</name>
    <dbReference type="NCBI Taxonomy" id="1576874"/>
    <lineage>
        <taxon>Bacteria</taxon>
        <taxon>Bacillati</taxon>
        <taxon>Actinomycetota</taxon>
        <taxon>Actinomycetes</taxon>
        <taxon>Mycobacteriales</taxon>
        <taxon>Corynebacteriaceae</taxon>
        <taxon>Corynebacterium</taxon>
    </lineage>
</organism>
<dbReference type="EMBL" id="PTJO01000005">
    <property type="protein sequence ID" value="RNE48686.1"/>
    <property type="molecule type" value="Genomic_DNA"/>
</dbReference>
<proteinExistence type="predicted"/>
<protein>
    <submittedName>
        <fullName evidence="2">DUF4245 domain-containing protein</fullName>
    </submittedName>
</protein>
<keyword evidence="1" id="KW-0472">Membrane</keyword>
<evidence type="ECO:0000256" key="1">
    <source>
        <dbReference type="SAM" id="Phobius"/>
    </source>
</evidence>
<dbReference type="OrthoDB" id="4772660at2"/>
<comment type="caution">
    <text evidence="2">The sequence shown here is derived from an EMBL/GenBank/DDBJ whole genome shotgun (WGS) entry which is preliminary data.</text>
</comment>
<keyword evidence="1" id="KW-0812">Transmembrane</keyword>
<dbReference type="Proteomes" id="UP000266975">
    <property type="component" value="Unassembled WGS sequence"/>
</dbReference>
<dbReference type="RefSeq" id="WP_123048617.1">
    <property type="nucleotide sequence ID" value="NZ_PTJO01000005.1"/>
</dbReference>
<dbReference type="AlphaFoldDB" id="A0A3M8K692"/>
<sequence length="191" mass="21014">MAAEDKPRIYQGGWDMILSLAVIIVAMVVAVGATGLCSYEPGTPEGGPVREVDAESFMGLEARATDYPLYLPESPEGWVTNSARRSYIGDTPAPVVGWVTADQGYIQLTQTDQSLEDAVKEIDADPRELDRTFDLEGYQVEVYQSEYADVRDLWVVDHGDSRLLFSGAAFEEDFRTIISATLLSEPLPSEL</sequence>
<dbReference type="Pfam" id="PF14030">
    <property type="entry name" value="DUF4245"/>
    <property type="match status" value="1"/>
</dbReference>
<gene>
    <name evidence="2" type="ORF">C5L39_08405</name>
</gene>
<evidence type="ECO:0000313" key="2">
    <source>
        <dbReference type="EMBL" id="RNE48686.1"/>
    </source>
</evidence>
<feature type="transmembrane region" description="Helical" evidence="1">
    <location>
        <begin position="12"/>
        <end position="33"/>
    </location>
</feature>
<name>A0A3M8K692_9CORY</name>
<keyword evidence="3" id="KW-1185">Reference proteome</keyword>